<dbReference type="InterPro" id="IPR013249">
    <property type="entry name" value="RNA_pol_sigma70_r4_t2"/>
</dbReference>
<dbReference type="PANTHER" id="PTHR43133">
    <property type="entry name" value="RNA POLYMERASE ECF-TYPE SIGMA FACTO"/>
    <property type="match status" value="1"/>
</dbReference>
<keyword evidence="3" id="KW-0731">Sigma factor</keyword>
<dbReference type="KEGG" id="rmar:GBA65_18555"/>
<dbReference type="InterPro" id="IPR013325">
    <property type="entry name" value="RNA_pol_sigma_r2"/>
</dbReference>
<evidence type="ECO:0000256" key="5">
    <source>
        <dbReference type="ARBA" id="ARBA00023163"/>
    </source>
</evidence>
<dbReference type="GO" id="GO:0006352">
    <property type="term" value="P:DNA-templated transcription initiation"/>
    <property type="evidence" value="ECO:0007669"/>
    <property type="project" value="InterPro"/>
</dbReference>
<dbReference type="GO" id="GO:0016987">
    <property type="term" value="F:sigma factor activity"/>
    <property type="evidence" value="ECO:0007669"/>
    <property type="project" value="UniProtKB-KW"/>
</dbReference>
<dbReference type="SUPFAM" id="SSF88946">
    <property type="entry name" value="Sigma2 domain of RNA polymerase sigma factors"/>
    <property type="match status" value="1"/>
</dbReference>
<keyword evidence="2" id="KW-0805">Transcription regulation</keyword>
<dbReference type="InterPro" id="IPR007627">
    <property type="entry name" value="RNA_pol_sigma70_r2"/>
</dbReference>
<dbReference type="InterPro" id="IPR013324">
    <property type="entry name" value="RNA_pol_sigma_r3/r4-like"/>
</dbReference>
<evidence type="ECO:0000313" key="9">
    <source>
        <dbReference type="Proteomes" id="UP000502706"/>
    </source>
</evidence>
<name>A0A6G8Q1I9_9ACTN</name>
<accession>A0A6G8Q1I9</accession>
<dbReference type="SUPFAM" id="SSF88659">
    <property type="entry name" value="Sigma3 and sigma4 domains of RNA polymerase sigma factors"/>
    <property type="match status" value="1"/>
</dbReference>
<dbReference type="InterPro" id="IPR039425">
    <property type="entry name" value="RNA_pol_sigma-70-like"/>
</dbReference>
<gene>
    <name evidence="8" type="ORF">GBA65_18555</name>
</gene>
<dbReference type="CDD" id="cd06171">
    <property type="entry name" value="Sigma70_r4"/>
    <property type="match status" value="1"/>
</dbReference>
<evidence type="ECO:0000256" key="4">
    <source>
        <dbReference type="ARBA" id="ARBA00023125"/>
    </source>
</evidence>
<feature type="domain" description="RNA polymerase sigma factor 70 region 4 type 2" evidence="7">
    <location>
        <begin position="209"/>
        <end position="261"/>
    </location>
</feature>
<sequence length="280" mass="30699">MGRCLISPIPGLPEKHAAGLSNVYDFRPTRFRIRYGPGRAPAPAVRCDTTRLAGIVLRACERLLRCARAGGTNGPFVRVVEDAFAVTAAGEHNLPGRAASGDVDAFARLVREHSALVYRVALRILGTEDAQDASQEVWIRVWRSIGNFRGESAFSTWLYKITVNTCLSARRKEQGMRMREFDGEFPQLPIQPGGEDDPEAAILDGERRDELVRALERVRAEHRAALVLRHMEGLSYAEVASILDVPDGTAKGWVSRGRAALLVALAEGAEIERNLDGEAS</sequence>
<dbReference type="EMBL" id="CP045121">
    <property type="protein sequence ID" value="QIN80187.1"/>
    <property type="molecule type" value="Genomic_DNA"/>
</dbReference>
<keyword evidence="9" id="KW-1185">Reference proteome</keyword>
<evidence type="ECO:0000313" key="8">
    <source>
        <dbReference type="EMBL" id="QIN80187.1"/>
    </source>
</evidence>
<dbReference type="Gene3D" id="1.10.10.10">
    <property type="entry name" value="Winged helix-like DNA-binding domain superfamily/Winged helix DNA-binding domain"/>
    <property type="match status" value="1"/>
</dbReference>
<dbReference type="PANTHER" id="PTHR43133:SF8">
    <property type="entry name" value="RNA POLYMERASE SIGMA FACTOR HI_1459-RELATED"/>
    <property type="match status" value="1"/>
</dbReference>
<keyword evidence="4" id="KW-0238">DNA-binding</keyword>
<dbReference type="AlphaFoldDB" id="A0A6G8Q1I9"/>
<proteinExistence type="inferred from homology"/>
<dbReference type="NCBIfam" id="TIGR02937">
    <property type="entry name" value="sigma70-ECF"/>
    <property type="match status" value="1"/>
</dbReference>
<dbReference type="Proteomes" id="UP000502706">
    <property type="component" value="Chromosome"/>
</dbReference>
<evidence type="ECO:0000256" key="3">
    <source>
        <dbReference type="ARBA" id="ARBA00023082"/>
    </source>
</evidence>
<dbReference type="Gene3D" id="1.10.1740.10">
    <property type="match status" value="1"/>
</dbReference>
<dbReference type="Pfam" id="PF04542">
    <property type="entry name" value="Sigma70_r2"/>
    <property type="match status" value="1"/>
</dbReference>
<evidence type="ECO:0000259" key="6">
    <source>
        <dbReference type="Pfam" id="PF04542"/>
    </source>
</evidence>
<comment type="similarity">
    <text evidence="1">Belongs to the sigma-70 factor family. ECF subfamily.</text>
</comment>
<evidence type="ECO:0000256" key="1">
    <source>
        <dbReference type="ARBA" id="ARBA00010641"/>
    </source>
</evidence>
<dbReference type="Pfam" id="PF08281">
    <property type="entry name" value="Sigma70_r4_2"/>
    <property type="match status" value="1"/>
</dbReference>
<organism evidence="8 9">
    <name type="scientific">Rubrobacter marinus</name>
    <dbReference type="NCBI Taxonomy" id="2653852"/>
    <lineage>
        <taxon>Bacteria</taxon>
        <taxon>Bacillati</taxon>
        <taxon>Actinomycetota</taxon>
        <taxon>Rubrobacteria</taxon>
        <taxon>Rubrobacterales</taxon>
        <taxon>Rubrobacteraceae</taxon>
        <taxon>Rubrobacter</taxon>
    </lineage>
</organism>
<evidence type="ECO:0000259" key="7">
    <source>
        <dbReference type="Pfam" id="PF08281"/>
    </source>
</evidence>
<protein>
    <submittedName>
        <fullName evidence="8">Sigma-70 family RNA polymerase sigma factor</fullName>
    </submittedName>
</protein>
<dbReference type="InterPro" id="IPR014284">
    <property type="entry name" value="RNA_pol_sigma-70_dom"/>
</dbReference>
<reference evidence="8 9" key="1">
    <citation type="submission" date="2019-10" db="EMBL/GenBank/DDBJ databases">
        <title>Rubrobacter sp nov SCSIO 52915 isolated from a deep-sea sediment in the South China Sea.</title>
        <authorList>
            <person name="Chen R.W."/>
        </authorList>
    </citation>
    <scope>NUCLEOTIDE SEQUENCE [LARGE SCALE GENOMIC DNA]</scope>
    <source>
        <strain evidence="8 9">SCSIO 52915</strain>
    </source>
</reference>
<dbReference type="InterPro" id="IPR036388">
    <property type="entry name" value="WH-like_DNA-bd_sf"/>
</dbReference>
<feature type="domain" description="RNA polymerase sigma-70 region 2" evidence="6">
    <location>
        <begin position="109"/>
        <end position="174"/>
    </location>
</feature>
<evidence type="ECO:0000256" key="2">
    <source>
        <dbReference type="ARBA" id="ARBA00023015"/>
    </source>
</evidence>
<keyword evidence="5" id="KW-0804">Transcription</keyword>
<dbReference type="GO" id="GO:0003677">
    <property type="term" value="F:DNA binding"/>
    <property type="evidence" value="ECO:0007669"/>
    <property type="project" value="UniProtKB-KW"/>
</dbReference>